<evidence type="ECO:0000313" key="2">
    <source>
        <dbReference type="Proteomes" id="UP000061468"/>
    </source>
</evidence>
<gene>
    <name evidence="1" type="ORF">AV942_01430</name>
</gene>
<reference evidence="1 2" key="1">
    <citation type="submission" date="2015-12" db="EMBL/GenBank/DDBJ databases">
        <title>Intraspecies pangenome expansion in the marine bacterium Alteromonas.</title>
        <authorList>
            <person name="Lopez-Perez M."/>
            <person name="Rodriguez-Valera F."/>
        </authorList>
    </citation>
    <scope>NUCLEOTIDE SEQUENCE [LARGE SCALE GENOMIC DNA]</scope>
    <source>
        <strain evidence="1 2">UM8</strain>
    </source>
</reference>
<proteinExistence type="predicted"/>
<dbReference type="EMBL" id="CP013928">
    <property type="protein sequence ID" value="AMJ77070.1"/>
    <property type="molecule type" value="Genomic_DNA"/>
</dbReference>
<sequence>MVDSLVFIRGCLKLHEISEEKPAKDEMLSQVSALLVENDMATVRQITDVIDSNECSSLWSKYTNFKEERPKLFEY</sequence>
<dbReference type="AlphaFoldDB" id="A0AAC8XGQ6"/>
<accession>A0AAC8XGQ6</accession>
<evidence type="ECO:0000313" key="1">
    <source>
        <dbReference type="EMBL" id="AMJ77070.1"/>
    </source>
</evidence>
<dbReference type="Proteomes" id="UP000061468">
    <property type="component" value="Chromosome"/>
</dbReference>
<protein>
    <submittedName>
        <fullName evidence="1">Uncharacterized protein</fullName>
    </submittedName>
</protein>
<name>A0AAC8XGQ6_9ALTE</name>
<organism evidence="1 2">
    <name type="scientific">Alteromonas mediterranea</name>
    <dbReference type="NCBI Taxonomy" id="314275"/>
    <lineage>
        <taxon>Bacteria</taxon>
        <taxon>Pseudomonadati</taxon>
        <taxon>Pseudomonadota</taxon>
        <taxon>Gammaproteobacteria</taxon>
        <taxon>Alteromonadales</taxon>
        <taxon>Alteromonadaceae</taxon>
        <taxon>Alteromonas/Salinimonas group</taxon>
        <taxon>Alteromonas</taxon>
    </lineage>
</organism>